<dbReference type="PANTHER" id="PTHR31233">
    <property type="entry name" value="BICAUDAL D FAMILY MEMBER"/>
    <property type="match status" value="1"/>
</dbReference>
<dbReference type="GO" id="GO:0070507">
    <property type="term" value="P:regulation of microtubule cytoskeleton organization"/>
    <property type="evidence" value="ECO:0007669"/>
    <property type="project" value="TreeGrafter"/>
</dbReference>
<dbReference type="GO" id="GO:0034452">
    <property type="term" value="F:dynactin binding"/>
    <property type="evidence" value="ECO:0007669"/>
    <property type="project" value="TreeGrafter"/>
</dbReference>
<keyword evidence="8" id="KW-1185">Reference proteome</keyword>
<keyword evidence="3" id="KW-0963">Cytoplasm</keyword>
<evidence type="ECO:0000256" key="5">
    <source>
        <dbReference type="SAM" id="MobiDB-lite"/>
    </source>
</evidence>
<feature type="coiled-coil region" evidence="4">
    <location>
        <begin position="313"/>
        <end position="340"/>
    </location>
</feature>
<sequence>MSSLEALKSEIDRLSHELDEACNQKIQAAKYGLQVLEEKQALETKYEALESSYEVTKQELDIVKEALSHFQLKHREVEKHGVQHEESLLQETANRESELLSKITALEQDLRQADQEISRTKSEWQQLQEMNDILKSEKENFEICARNLRKEMDELKHREQRLICDYSELEEENLNLQKQLDSTKRVQIDFDSMKFELEKLYEEMQVLRFQSDEASELKEIAERQVEEALRSLQQEREQRLALKKEVDQLKNAELFNSNMSNLAQSVFGMQILVDDKVSSPAMFKQLQASMEEDGESDHYQPMDLFSEMHGAQVKKLELELSSANRQREEMQKQLDVCMRQLNCILFEEANRLVDQIVDVVNSSVADVMCLICDNAPESFKGLFKDDNSLILTMQQRFLDIVSRLKTLVENGKLLASDAVVDQQTTERIQTMEDDLRSLLAHAAQSKACLMQAQNEMCSVSETLSQFYQDVCSRSGLTPDPVMLEHTKSSDLYKSNNSSFEISYDAECSSVDESISLSGGCLAIADGRGKVENLEARVVSTSEKNQLVESIVGGLKSDFRKLLAGLDVEFEQQAPLFQVIDTVRDQVTSLSRTVDSALKGCSSSGVVEKATKSVPTTAQRSSEELVQQNVQLRSMLSTKREQIATLRALLKSNKQVAETALGQLRVRYQNEKRTVTETMGKLRQELKSLKEDAATFASVRAMFTARCCEYQAEVEDYQRQLSAAEEEKKTLNSLLRMAIQQKLALTQRLEELEMDRERSNMRRPIGSKAQQGVGRVSQQPSSSTASAVSSNGPRDSKSQNSLPPSSSASSAGSAFRQLGVRHRRNAFQISNHTDRSTIAVALDIILCNISYVSFFLGFFCFNYFSKFFFTLSHSMRNVCFVTICRRSILPTAFLEKASNQMMSTGSAVATKQFWENVYQVEMENFVDSGHVGEVWFGKACELRMVKWLEERENIIPKHSSILDLGCGNASLLLNLAKRGYSNLTGIDYSDSAIQLAQAKANREKLNQIHFQNLDLMINSENLHNKFDVILDKGTFDVISLREDAEKAVPVYISNVTRYYCRKSNLPRLFFIASCNNTRTELINYFETNFEIMDEEHFSTINFGGKTGTTLTCVIFSLKSSAYNTHI</sequence>
<evidence type="ECO:0000313" key="7">
    <source>
        <dbReference type="EMBL" id="KRY31573.1"/>
    </source>
</evidence>
<evidence type="ECO:0000256" key="3">
    <source>
        <dbReference type="HAMAP-Rule" id="MF_03188"/>
    </source>
</evidence>
<evidence type="ECO:0000256" key="4">
    <source>
        <dbReference type="SAM" id="Coils"/>
    </source>
</evidence>
<feature type="compositionally biased region" description="Low complexity" evidence="5">
    <location>
        <begin position="775"/>
        <end position="789"/>
    </location>
</feature>
<dbReference type="InterPro" id="IPR026635">
    <property type="entry name" value="Efm4/METTL10"/>
</dbReference>
<dbReference type="GO" id="GO:0016279">
    <property type="term" value="F:protein-lysine N-methyltransferase activity"/>
    <property type="evidence" value="ECO:0007669"/>
    <property type="project" value="UniProtKB-UniRule"/>
</dbReference>
<dbReference type="HAMAP" id="MF_03188">
    <property type="entry name" value="Methyltr_EFM4"/>
    <property type="match status" value="1"/>
</dbReference>
<dbReference type="EMBL" id="JYDH01000115">
    <property type="protein sequence ID" value="KRY31573.1"/>
    <property type="molecule type" value="Genomic_DNA"/>
</dbReference>
<feature type="compositionally biased region" description="Low complexity" evidence="5">
    <location>
        <begin position="797"/>
        <end position="812"/>
    </location>
</feature>
<dbReference type="OrthoDB" id="10069295at2759"/>
<organism evidence="7 8">
    <name type="scientific">Trichinella spiralis</name>
    <name type="common">Trichina worm</name>
    <dbReference type="NCBI Taxonomy" id="6334"/>
    <lineage>
        <taxon>Eukaryota</taxon>
        <taxon>Metazoa</taxon>
        <taxon>Ecdysozoa</taxon>
        <taxon>Nematoda</taxon>
        <taxon>Enoplea</taxon>
        <taxon>Dorylaimia</taxon>
        <taxon>Trichinellida</taxon>
        <taxon>Trichinellidae</taxon>
        <taxon>Trichinella</taxon>
    </lineage>
</organism>
<dbReference type="GO" id="GO:0070840">
    <property type="term" value="F:dynein complex binding"/>
    <property type="evidence" value="ECO:0007669"/>
    <property type="project" value="InterPro"/>
</dbReference>
<keyword evidence="3" id="KW-0808">Transferase</keyword>
<dbReference type="Gene3D" id="3.40.50.150">
    <property type="entry name" value="Vaccinia Virus protein VP39"/>
    <property type="match status" value="1"/>
</dbReference>
<gene>
    <name evidence="7" type="primary">Bicd1</name>
    <name evidence="7" type="ORF">T01_7519</name>
</gene>
<dbReference type="GO" id="GO:0005829">
    <property type="term" value="C:cytosol"/>
    <property type="evidence" value="ECO:0007669"/>
    <property type="project" value="TreeGrafter"/>
</dbReference>
<evidence type="ECO:0000313" key="8">
    <source>
        <dbReference type="Proteomes" id="UP000054776"/>
    </source>
</evidence>
<dbReference type="InterPro" id="IPR029063">
    <property type="entry name" value="SAM-dependent_MTases_sf"/>
</dbReference>
<dbReference type="CDD" id="cd02440">
    <property type="entry name" value="AdoMet_MTases"/>
    <property type="match status" value="1"/>
</dbReference>
<feature type="region of interest" description="Disordered" evidence="5">
    <location>
        <begin position="753"/>
        <end position="812"/>
    </location>
</feature>
<dbReference type="AlphaFoldDB" id="A0A0V1B3H5"/>
<dbReference type="PANTHER" id="PTHR31233:SF6">
    <property type="entry name" value="PROTEIN BICAUDAL D"/>
    <property type="match status" value="1"/>
</dbReference>
<dbReference type="Proteomes" id="UP000054776">
    <property type="component" value="Unassembled WGS sequence"/>
</dbReference>
<comment type="caution">
    <text evidence="7">The sequence shown here is derived from an EMBL/GenBank/DDBJ whole genome shotgun (WGS) entry which is preliminary data.</text>
</comment>
<dbReference type="InterPro" id="IPR025714">
    <property type="entry name" value="Methyltranfer_dom"/>
</dbReference>
<dbReference type="Gene3D" id="6.10.250.2470">
    <property type="match status" value="1"/>
</dbReference>
<dbReference type="GO" id="GO:0005794">
    <property type="term" value="C:Golgi apparatus"/>
    <property type="evidence" value="ECO:0007669"/>
    <property type="project" value="TreeGrafter"/>
</dbReference>
<feature type="coiled-coil region" evidence="4">
    <location>
        <begin position="211"/>
        <end position="252"/>
    </location>
</feature>
<proteinExistence type="inferred from homology"/>
<dbReference type="GO" id="GO:0008093">
    <property type="term" value="F:cytoskeletal anchor activity"/>
    <property type="evidence" value="ECO:0007669"/>
    <property type="project" value="InterPro"/>
</dbReference>
<dbReference type="SUPFAM" id="SSF53335">
    <property type="entry name" value="S-adenosyl-L-methionine-dependent methyltransferases"/>
    <property type="match status" value="1"/>
</dbReference>
<accession>A0A0V1B3H5</accession>
<dbReference type="InterPro" id="IPR018477">
    <property type="entry name" value="BICD"/>
</dbReference>
<comment type="similarity">
    <text evidence="1">Belongs to the BicD family.</text>
</comment>
<keyword evidence="3" id="KW-0489">Methyltransferase</keyword>
<reference evidence="7 8" key="1">
    <citation type="submission" date="2015-01" db="EMBL/GenBank/DDBJ databases">
        <title>Evolution of Trichinella species and genotypes.</title>
        <authorList>
            <person name="Korhonen P.K."/>
            <person name="Edoardo P."/>
            <person name="Giuseppe L.R."/>
            <person name="Gasser R.B."/>
        </authorList>
    </citation>
    <scope>NUCLEOTIDE SEQUENCE [LARGE SCALE GENOMIC DNA]</scope>
    <source>
        <strain evidence="7">ISS3</strain>
    </source>
</reference>
<comment type="similarity">
    <text evidence="3">Belongs to the class I-like SAM-binding methyltransferase superfamily. EFM4 family.</text>
</comment>
<feature type="domain" description="Methyltransferase" evidence="6">
    <location>
        <begin position="956"/>
        <end position="1039"/>
    </location>
</feature>
<evidence type="ECO:0000256" key="1">
    <source>
        <dbReference type="ARBA" id="ARBA00010061"/>
    </source>
</evidence>
<comment type="subcellular location">
    <subcellularLocation>
        <location evidence="3">Cytoplasm</location>
    </subcellularLocation>
</comment>
<evidence type="ECO:0000256" key="2">
    <source>
        <dbReference type="ARBA" id="ARBA00023054"/>
    </source>
</evidence>
<dbReference type="EC" id="2.1.1.-" evidence="3"/>
<name>A0A0V1B3H5_TRISP</name>
<protein>
    <recommendedName>
        <fullName evidence="3">Protein-lysine N-methyltransferase T01_7519</fullName>
        <ecNumber evidence="3">2.1.1.-</ecNumber>
    </recommendedName>
</protein>
<feature type="coiled-coil region" evidence="4">
    <location>
        <begin position="4"/>
        <end position="186"/>
    </location>
</feature>
<keyword evidence="3" id="KW-0949">S-adenosyl-L-methionine</keyword>
<comment type="function">
    <text evidence="3">S-adenosyl-L-methionine-dependent protein-lysine N-methyltransferase that methylates elongation factor 1-alpha.</text>
</comment>
<evidence type="ECO:0000259" key="6">
    <source>
        <dbReference type="Pfam" id="PF13847"/>
    </source>
</evidence>
<dbReference type="GO" id="GO:0072393">
    <property type="term" value="P:microtubule anchoring at microtubule organizing center"/>
    <property type="evidence" value="ECO:0007669"/>
    <property type="project" value="TreeGrafter"/>
</dbReference>
<keyword evidence="2 4" id="KW-0175">Coiled coil</keyword>
<dbReference type="Pfam" id="PF09730">
    <property type="entry name" value="BicD"/>
    <property type="match status" value="2"/>
</dbReference>
<dbReference type="Pfam" id="PF13847">
    <property type="entry name" value="Methyltransf_31"/>
    <property type="match status" value="1"/>
</dbReference>
<dbReference type="GO" id="GO:0032259">
    <property type="term" value="P:methylation"/>
    <property type="evidence" value="ECO:0007669"/>
    <property type="project" value="UniProtKB-KW"/>
</dbReference>